<proteinExistence type="predicted"/>
<keyword evidence="2" id="KW-1185">Reference proteome</keyword>
<evidence type="ECO:0000313" key="1">
    <source>
        <dbReference type="EMBL" id="KAK5602493.1"/>
    </source>
</evidence>
<organism evidence="1 2">
    <name type="scientific">Crenichthys baileyi</name>
    <name type="common">White River springfish</name>
    <dbReference type="NCBI Taxonomy" id="28760"/>
    <lineage>
        <taxon>Eukaryota</taxon>
        <taxon>Metazoa</taxon>
        <taxon>Chordata</taxon>
        <taxon>Craniata</taxon>
        <taxon>Vertebrata</taxon>
        <taxon>Euteleostomi</taxon>
        <taxon>Actinopterygii</taxon>
        <taxon>Neopterygii</taxon>
        <taxon>Teleostei</taxon>
        <taxon>Neoteleostei</taxon>
        <taxon>Acanthomorphata</taxon>
        <taxon>Ovalentaria</taxon>
        <taxon>Atherinomorphae</taxon>
        <taxon>Cyprinodontiformes</taxon>
        <taxon>Goodeidae</taxon>
        <taxon>Crenichthys</taxon>
    </lineage>
</organism>
<gene>
    <name evidence="1" type="ORF">CRENBAI_010356</name>
</gene>
<accession>A0AAV9R032</accession>
<dbReference type="Proteomes" id="UP001311232">
    <property type="component" value="Unassembled WGS sequence"/>
</dbReference>
<dbReference type="AlphaFoldDB" id="A0AAV9R032"/>
<sequence length="177" mass="19040">MRPVSFNAAPLCLYRQLLSITRCPDRTASASSRGTLLSFSVSFGCRLEKCSNSKRSLIVEQSVGSVFSSPGYHPPPLAPHRGLDEVPVKGPHLHNHPLDSQVPSRVAAFLCLSRLSLPHVGGHVNPYYSLRATLRPKGIGDTCDAASILPRARAQRATPVIPECQAKGIQRPAVLSA</sequence>
<reference evidence="1 2" key="1">
    <citation type="submission" date="2021-06" db="EMBL/GenBank/DDBJ databases">
        <authorList>
            <person name="Palmer J.M."/>
        </authorList>
    </citation>
    <scope>NUCLEOTIDE SEQUENCE [LARGE SCALE GENOMIC DNA]</scope>
    <source>
        <strain evidence="1 2">MEX-2019</strain>
        <tissue evidence="1">Muscle</tissue>
    </source>
</reference>
<dbReference type="EMBL" id="JAHHUM010002613">
    <property type="protein sequence ID" value="KAK5602493.1"/>
    <property type="molecule type" value="Genomic_DNA"/>
</dbReference>
<name>A0AAV9R032_9TELE</name>
<evidence type="ECO:0000313" key="2">
    <source>
        <dbReference type="Proteomes" id="UP001311232"/>
    </source>
</evidence>
<comment type="caution">
    <text evidence="1">The sequence shown here is derived from an EMBL/GenBank/DDBJ whole genome shotgun (WGS) entry which is preliminary data.</text>
</comment>
<protein>
    <submittedName>
        <fullName evidence="1">Uncharacterized protein</fullName>
    </submittedName>
</protein>